<protein>
    <recommendedName>
        <fullName evidence="1">Malonyl-CoA:ACP transacylase (MAT) domain-containing protein</fullName>
    </recommendedName>
</protein>
<evidence type="ECO:0000313" key="6">
    <source>
        <dbReference type="EMBL" id="CAF4237261.1"/>
    </source>
</evidence>
<gene>
    <name evidence="3" type="ORF">IZO911_LOCUS35310</name>
    <name evidence="2" type="ORF">JYZ213_LOCUS23631</name>
    <name evidence="6" type="ORF">KXQ929_LOCUS42066</name>
    <name evidence="5" type="ORF">OKA104_LOCUS36530</name>
    <name evidence="4" type="ORF">OXD698_LOCUS33504</name>
</gene>
<dbReference type="EMBL" id="CAJOAZ010004604">
    <property type="protein sequence ID" value="CAF4067256.1"/>
    <property type="molecule type" value="Genomic_DNA"/>
</dbReference>
<proteinExistence type="predicted"/>
<dbReference type="Proteomes" id="UP000663868">
    <property type="component" value="Unassembled WGS sequence"/>
</dbReference>
<name>A0A819T598_9BILA</name>
<dbReference type="AlphaFoldDB" id="A0A819T598"/>
<dbReference type="EMBL" id="CAJNOG010000280">
    <property type="protein sequence ID" value="CAF1142372.1"/>
    <property type="molecule type" value="Genomic_DNA"/>
</dbReference>
<dbReference type="InterPro" id="IPR001227">
    <property type="entry name" value="Ac_transferase_dom_sf"/>
</dbReference>
<dbReference type="Gene3D" id="3.40.366.10">
    <property type="entry name" value="Malonyl-Coenzyme A Acyl Carrier Protein, domain 2"/>
    <property type="match status" value="1"/>
</dbReference>
<dbReference type="EMBL" id="CAJNOE010000744">
    <property type="protein sequence ID" value="CAF1324031.1"/>
    <property type="molecule type" value="Genomic_DNA"/>
</dbReference>
<reference evidence="4" key="1">
    <citation type="submission" date="2021-02" db="EMBL/GenBank/DDBJ databases">
        <authorList>
            <person name="Nowell W R."/>
        </authorList>
    </citation>
    <scope>NUCLEOTIDE SEQUENCE</scope>
</reference>
<accession>A0A819T598</accession>
<dbReference type="Pfam" id="PF00698">
    <property type="entry name" value="Acyl_transf_1"/>
    <property type="match status" value="1"/>
</dbReference>
<feature type="domain" description="Malonyl-CoA:ACP transacylase (MAT)" evidence="1">
    <location>
        <begin position="19"/>
        <end position="97"/>
    </location>
</feature>
<dbReference type="GO" id="GO:0016740">
    <property type="term" value="F:transferase activity"/>
    <property type="evidence" value="ECO:0007669"/>
    <property type="project" value="InterPro"/>
</dbReference>
<dbReference type="EMBL" id="CAJOAY010005708">
    <property type="protein sequence ID" value="CAF4117221.1"/>
    <property type="molecule type" value="Genomic_DNA"/>
</dbReference>
<dbReference type="InterPro" id="IPR014043">
    <property type="entry name" value="Acyl_transferase_dom"/>
</dbReference>
<evidence type="ECO:0000313" key="2">
    <source>
        <dbReference type="EMBL" id="CAF1142372.1"/>
    </source>
</evidence>
<evidence type="ECO:0000259" key="1">
    <source>
        <dbReference type="Pfam" id="PF00698"/>
    </source>
</evidence>
<dbReference type="Proteomes" id="UP000663881">
    <property type="component" value="Unassembled WGS sequence"/>
</dbReference>
<evidence type="ECO:0000313" key="4">
    <source>
        <dbReference type="EMBL" id="CAF4067256.1"/>
    </source>
</evidence>
<organism evidence="4 7">
    <name type="scientific">Adineta steineri</name>
    <dbReference type="NCBI Taxonomy" id="433720"/>
    <lineage>
        <taxon>Eukaryota</taxon>
        <taxon>Metazoa</taxon>
        <taxon>Spiralia</taxon>
        <taxon>Gnathifera</taxon>
        <taxon>Rotifera</taxon>
        <taxon>Eurotatoria</taxon>
        <taxon>Bdelloidea</taxon>
        <taxon>Adinetida</taxon>
        <taxon>Adinetidae</taxon>
        <taxon>Adineta</taxon>
    </lineage>
</organism>
<evidence type="ECO:0000313" key="7">
    <source>
        <dbReference type="Proteomes" id="UP000663844"/>
    </source>
</evidence>
<dbReference type="EMBL" id="CAJOBB010009977">
    <property type="protein sequence ID" value="CAF4237261.1"/>
    <property type="molecule type" value="Genomic_DNA"/>
</dbReference>
<evidence type="ECO:0000313" key="5">
    <source>
        <dbReference type="EMBL" id="CAF4117221.1"/>
    </source>
</evidence>
<dbReference type="Proteomes" id="UP000663860">
    <property type="component" value="Unassembled WGS sequence"/>
</dbReference>
<evidence type="ECO:0000313" key="3">
    <source>
        <dbReference type="EMBL" id="CAF1324031.1"/>
    </source>
</evidence>
<dbReference type="Proteomes" id="UP000663844">
    <property type="component" value="Unassembled WGS sequence"/>
</dbReference>
<sequence>MSEEEVESKLLKGIEHLACIAVVNSPRRVTINGDEKTIDEIQQIFSVSYPNVFKERVRIENAFHPYQMNRFDIEKEMLSSLKDIRGLPIQDQKQNSIQVLLMIK</sequence>
<dbReference type="Proteomes" id="UP000663845">
    <property type="component" value="Unassembled WGS sequence"/>
</dbReference>
<comment type="caution">
    <text evidence="4">The sequence shown here is derived from an EMBL/GenBank/DDBJ whole genome shotgun (WGS) entry which is preliminary data.</text>
</comment>